<dbReference type="InterPro" id="IPR033116">
    <property type="entry name" value="TRYPSIN_SER"/>
</dbReference>
<dbReference type="GO" id="GO:0004252">
    <property type="term" value="F:serine-type endopeptidase activity"/>
    <property type="evidence" value="ECO:0007669"/>
    <property type="project" value="InterPro"/>
</dbReference>
<dbReference type="PANTHER" id="PTHR24252">
    <property type="entry name" value="ACROSIN-RELATED"/>
    <property type="match status" value="1"/>
</dbReference>
<feature type="domain" description="Peptidase S1" evidence="6">
    <location>
        <begin position="33"/>
        <end position="270"/>
    </location>
</feature>
<keyword evidence="3" id="KW-0378">Hydrolase</keyword>
<dbReference type="PROSITE" id="PS00135">
    <property type="entry name" value="TRYPSIN_SER"/>
    <property type="match status" value="1"/>
</dbReference>
<feature type="chain" id="PRO_5019067862" description="Peptidase S1 domain-containing protein" evidence="5">
    <location>
        <begin position="24"/>
        <end position="327"/>
    </location>
</feature>
<dbReference type="InterPro" id="IPR009003">
    <property type="entry name" value="Peptidase_S1_PA"/>
</dbReference>
<dbReference type="Gene3D" id="2.40.10.10">
    <property type="entry name" value="Trypsin-like serine proteases"/>
    <property type="match status" value="1"/>
</dbReference>
<dbReference type="Proteomes" id="UP000291116">
    <property type="component" value="Unassembled WGS sequence"/>
</dbReference>
<evidence type="ECO:0000313" key="8">
    <source>
        <dbReference type="Proteomes" id="UP000291116"/>
    </source>
</evidence>
<keyword evidence="3" id="KW-0645">Protease</keyword>
<dbReference type="InterPro" id="IPR001254">
    <property type="entry name" value="Trypsin_dom"/>
</dbReference>
<organism evidence="7 8">
    <name type="scientific">Pseudo-nitzschia multistriata</name>
    <dbReference type="NCBI Taxonomy" id="183589"/>
    <lineage>
        <taxon>Eukaryota</taxon>
        <taxon>Sar</taxon>
        <taxon>Stramenopiles</taxon>
        <taxon>Ochrophyta</taxon>
        <taxon>Bacillariophyta</taxon>
        <taxon>Bacillariophyceae</taxon>
        <taxon>Bacillariophycidae</taxon>
        <taxon>Bacillariales</taxon>
        <taxon>Bacillariaceae</taxon>
        <taxon>Pseudo-nitzschia</taxon>
    </lineage>
</organism>
<evidence type="ECO:0000256" key="1">
    <source>
        <dbReference type="ARBA" id="ARBA00023026"/>
    </source>
</evidence>
<keyword evidence="3" id="KW-0720">Serine protease</keyword>
<protein>
    <recommendedName>
        <fullName evidence="6">Peptidase S1 domain-containing protein</fullName>
    </recommendedName>
</protein>
<dbReference type="PROSITE" id="PS50240">
    <property type="entry name" value="TRYPSIN_DOM"/>
    <property type="match status" value="1"/>
</dbReference>
<evidence type="ECO:0000256" key="5">
    <source>
        <dbReference type="SAM" id="SignalP"/>
    </source>
</evidence>
<evidence type="ECO:0000256" key="2">
    <source>
        <dbReference type="ARBA" id="ARBA00023157"/>
    </source>
</evidence>
<dbReference type="PRINTS" id="PR00722">
    <property type="entry name" value="CHYMOTRYPSIN"/>
</dbReference>
<dbReference type="SUPFAM" id="SSF50494">
    <property type="entry name" value="Trypsin-like serine proteases"/>
    <property type="match status" value="1"/>
</dbReference>
<keyword evidence="8" id="KW-1185">Reference proteome</keyword>
<gene>
    <name evidence="7" type="ORF">PSNMU_V1.4_AUG-EV-PASAV3_0069620</name>
</gene>
<keyword evidence="1" id="KW-0843">Virulence</keyword>
<dbReference type="EMBL" id="CAACVS010000258">
    <property type="protein sequence ID" value="VEU40087.1"/>
    <property type="molecule type" value="Genomic_DNA"/>
</dbReference>
<dbReference type="InterPro" id="IPR018114">
    <property type="entry name" value="TRYPSIN_HIS"/>
</dbReference>
<keyword evidence="5" id="KW-0732">Signal</keyword>
<dbReference type="InterPro" id="IPR001314">
    <property type="entry name" value="Peptidase_S1A"/>
</dbReference>
<dbReference type="PANTHER" id="PTHR24252:SF7">
    <property type="entry name" value="HYALIN"/>
    <property type="match status" value="1"/>
</dbReference>
<dbReference type="PROSITE" id="PS00134">
    <property type="entry name" value="TRYPSIN_HIS"/>
    <property type="match status" value="1"/>
</dbReference>
<sequence length="327" mass="34755">MLLKRSILSALLIGAATTSSTFAAPDASSSRTIVNGEQSTPGDYPYFVNFGDVHRCGAALVAPDIILTAAHCGELTGKQVFVGAYEIGTYAEGAQERYCEHYISDPFYAKPFNYHENGGPNADFAICKLNEPVTIDQSFVTLELNEDDAFPADGTDLLVMGTGTLSSGGDIPQYLQNVTVQAIDNDDCEEYYDEGQLTEDTMCAGTERLDKDSCQGDSGGPLVKRTYRGDGTFVDTHVGVVSFGYGCGDEHPGVYARTSRRASWIKSTSCLVLNSVASFCDDIKEKPDPSSGTGHHLSIEISGNIDGVGVGTPMGNSSRSASTANRA</sequence>
<dbReference type="Pfam" id="PF00089">
    <property type="entry name" value="Trypsin"/>
    <property type="match status" value="1"/>
</dbReference>
<dbReference type="CDD" id="cd00190">
    <property type="entry name" value="Tryp_SPc"/>
    <property type="match status" value="1"/>
</dbReference>
<dbReference type="OrthoDB" id="104223at2759"/>
<feature type="signal peptide" evidence="5">
    <location>
        <begin position="1"/>
        <end position="23"/>
    </location>
</feature>
<reference evidence="7 8" key="1">
    <citation type="submission" date="2019-01" db="EMBL/GenBank/DDBJ databases">
        <authorList>
            <person name="Ferrante I. M."/>
        </authorList>
    </citation>
    <scope>NUCLEOTIDE SEQUENCE [LARGE SCALE GENOMIC DNA]</scope>
    <source>
        <strain evidence="7 8">B856</strain>
    </source>
</reference>
<name>A0A448ZDG0_9STRA</name>
<dbReference type="InterPro" id="IPR043504">
    <property type="entry name" value="Peptidase_S1_PA_chymotrypsin"/>
</dbReference>
<proteinExistence type="predicted"/>
<evidence type="ECO:0000259" key="6">
    <source>
        <dbReference type="PROSITE" id="PS50240"/>
    </source>
</evidence>
<dbReference type="FunFam" id="2.40.10.10:FF:000002">
    <property type="entry name" value="Transmembrane protease serine"/>
    <property type="match status" value="1"/>
</dbReference>
<dbReference type="AlphaFoldDB" id="A0A448ZDG0"/>
<feature type="region of interest" description="Disordered" evidence="4">
    <location>
        <begin position="304"/>
        <end position="327"/>
    </location>
</feature>
<evidence type="ECO:0000256" key="3">
    <source>
        <dbReference type="RuleBase" id="RU363034"/>
    </source>
</evidence>
<keyword evidence="2" id="KW-1015">Disulfide bond</keyword>
<evidence type="ECO:0000256" key="4">
    <source>
        <dbReference type="SAM" id="MobiDB-lite"/>
    </source>
</evidence>
<evidence type="ECO:0000313" key="7">
    <source>
        <dbReference type="EMBL" id="VEU40087.1"/>
    </source>
</evidence>
<feature type="compositionally biased region" description="Low complexity" evidence="4">
    <location>
        <begin position="316"/>
        <end position="327"/>
    </location>
</feature>
<dbReference type="SMART" id="SM00020">
    <property type="entry name" value="Tryp_SPc"/>
    <property type="match status" value="1"/>
</dbReference>
<accession>A0A448ZDG0</accession>
<dbReference type="GO" id="GO:0006508">
    <property type="term" value="P:proteolysis"/>
    <property type="evidence" value="ECO:0007669"/>
    <property type="project" value="UniProtKB-KW"/>
</dbReference>